<dbReference type="EMBL" id="BSPC01000096">
    <property type="protein sequence ID" value="GLS24215.1"/>
    <property type="molecule type" value="Genomic_DNA"/>
</dbReference>
<dbReference type="Gene3D" id="1.10.287.310">
    <property type="match status" value="1"/>
</dbReference>
<dbReference type="Proteomes" id="UP001156882">
    <property type="component" value="Unassembled WGS sequence"/>
</dbReference>
<evidence type="ECO:0000313" key="7">
    <source>
        <dbReference type="Proteomes" id="UP001156882"/>
    </source>
</evidence>
<dbReference type="PANTHER" id="PTHR10916:SF0">
    <property type="entry name" value="LARGE RIBOSOMAL SUBUNIT PROTEIN UL29C"/>
    <property type="match status" value="1"/>
</dbReference>
<dbReference type="InterPro" id="IPR036049">
    <property type="entry name" value="Ribosomal_uL29_sf"/>
</dbReference>
<evidence type="ECO:0000256" key="4">
    <source>
        <dbReference type="ARBA" id="ARBA00035204"/>
    </source>
</evidence>
<keyword evidence="3 5" id="KW-0687">Ribonucleoprotein</keyword>
<dbReference type="SUPFAM" id="SSF46561">
    <property type="entry name" value="Ribosomal protein L29 (L29p)"/>
    <property type="match status" value="1"/>
</dbReference>
<gene>
    <name evidence="5 6" type="primary">rpmC</name>
    <name evidence="6" type="ORF">GCM10007874_72360</name>
</gene>
<dbReference type="InterPro" id="IPR018254">
    <property type="entry name" value="Ribosomal_uL29_CS"/>
</dbReference>
<evidence type="ECO:0000313" key="6">
    <source>
        <dbReference type="EMBL" id="GLS24215.1"/>
    </source>
</evidence>
<protein>
    <recommendedName>
        <fullName evidence="4 5">Large ribosomal subunit protein uL29</fullName>
    </recommendedName>
</protein>
<dbReference type="PANTHER" id="PTHR10916">
    <property type="entry name" value="60S RIBOSOMAL PROTEIN L35/50S RIBOSOMAL PROTEIN L29"/>
    <property type="match status" value="1"/>
</dbReference>
<dbReference type="Pfam" id="PF00831">
    <property type="entry name" value="Ribosomal_L29"/>
    <property type="match status" value="1"/>
</dbReference>
<evidence type="ECO:0000256" key="3">
    <source>
        <dbReference type="ARBA" id="ARBA00023274"/>
    </source>
</evidence>
<evidence type="ECO:0000256" key="2">
    <source>
        <dbReference type="ARBA" id="ARBA00022980"/>
    </source>
</evidence>
<accession>A0ABQ6CVS6</accession>
<name>A0ABQ6CVS6_9HYPH</name>
<keyword evidence="7" id="KW-1185">Reference proteome</keyword>
<comment type="caution">
    <text evidence="6">The sequence shown here is derived from an EMBL/GenBank/DDBJ whole genome shotgun (WGS) entry which is preliminary data.</text>
</comment>
<dbReference type="NCBIfam" id="TIGR00012">
    <property type="entry name" value="L29"/>
    <property type="match status" value="1"/>
</dbReference>
<keyword evidence="2 5" id="KW-0689">Ribosomal protein</keyword>
<reference evidence="7" key="1">
    <citation type="journal article" date="2019" name="Int. J. Syst. Evol. Microbiol.">
        <title>The Global Catalogue of Microorganisms (GCM) 10K type strain sequencing project: providing services to taxonomists for standard genome sequencing and annotation.</title>
        <authorList>
            <consortium name="The Broad Institute Genomics Platform"/>
            <consortium name="The Broad Institute Genome Sequencing Center for Infectious Disease"/>
            <person name="Wu L."/>
            <person name="Ma J."/>
        </authorList>
    </citation>
    <scope>NUCLEOTIDE SEQUENCE [LARGE SCALE GENOMIC DNA]</scope>
    <source>
        <strain evidence="7">NBRC 101365</strain>
    </source>
</reference>
<dbReference type="PROSITE" id="PS00579">
    <property type="entry name" value="RIBOSOMAL_L29"/>
    <property type="match status" value="1"/>
</dbReference>
<evidence type="ECO:0000256" key="1">
    <source>
        <dbReference type="ARBA" id="ARBA00009254"/>
    </source>
</evidence>
<dbReference type="HAMAP" id="MF_00374">
    <property type="entry name" value="Ribosomal_uL29"/>
    <property type="match status" value="1"/>
</dbReference>
<dbReference type="RefSeq" id="WP_284317131.1">
    <property type="nucleotide sequence ID" value="NZ_BSPC01000096.1"/>
</dbReference>
<organism evidence="6 7">
    <name type="scientific">Labrys miyagiensis</name>
    <dbReference type="NCBI Taxonomy" id="346912"/>
    <lineage>
        <taxon>Bacteria</taxon>
        <taxon>Pseudomonadati</taxon>
        <taxon>Pseudomonadota</taxon>
        <taxon>Alphaproteobacteria</taxon>
        <taxon>Hyphomicrobiales</taxon>
        <taxon>Xanthobacteraceae</taxon>
        <taxon>Labrys</taxon>
    </lineage>
</organism>
<dbReference type="InterPro" id="IPR001854">
    <property type="entry name" value="Ribosomal_uL29"/>
</dbReference>
<evidence type="ECO:0000256" key="5">
    <source>
        <dbReference type="HAMAP-Rule" id="MF_00374"/>
    </source>
</evidence>
<sequence length="67" mass="7548">MKIEDIKVLSDDQLADELAKQKKSQFNMRFQKATGQLSNTAEVRIVRRTIAKIKTVQSQKAATKAKA</sequence>
<dbReference type="GO" id="GO:0005840">
    <property type="term" value="C:ribosome"/>
    <property type="evidence" value="ECO:0007669"/>
    <property type="project" value="UniProtKB-KW"/>
</dbReference>
<proteinExistence type="inferred from homology"/>
<dbReference type="InterPro" id="IPR050063">
    <property type="entry name" value="Ribosomal_protein_uL29"/>
</dbReference>
<dbReference type="CDD" id="cd00427">
    <property type="entry name" value="Ribosomal_L29_HIP"/>
    <property type="match status" value="1"/>
</dbReference>
<comment type="similarity">
    <text evidence="1 5">Belongs to the universal ribosomal protein uL29 family.</text>
</comment>